<dbReference type="InterPro" id="IPR010930">
    <property type="entry name" value="Flg_bb/hook_C_dom"/>
</dbReference>
<sequence length="75" mass="7707">MTISSISIGAYGMQRASGQLEQSAARIARSDTEGTALDLSSEMVNVIGAEANFKASAKVVSVASDMSKALLDILA</sequence>
<dbReference type="RefSeq" id="WP_157291074.1">
    <property type="nucleotide sequence ID" value="NZ_WQRF01000005.1"/>
</dbReference>
<keyword evidence="4" id="KW-1185">Reference proteome</keyword>
<dbReference type="Proteomes" id="UP000438106">
    <property type="component" value="Unassembled WGS sequence"/>
</dbReference>
<evidence type="ECO:0000259" key="2">
    <source>
        <dbReference type="Pfam" id="PF06429"/>
    </source>
</evidence>
<keyword evidence="3" id="KW-0282">Flagellum</keyword>
<dbReference type="AlphaFoldDB" id="A0A7X3FU34"/>
<proteinExistence type="inferred from homology"/>
<name>A0A7X3FU34_9HYPH</name>
<organism evidence="3 4">
    <name type="scientific">Devosia marina</name>
    <dbReference type="NCBI Taxonomy" id="2683198"/>
    <lineage>
        <taxon>Bacteria</taxon>
        <taxon>Pseudomonadati</taxon>
        <taxon>Pseudomonadota</taxon>
        <taxon>Alphaproteobacteria</taxon>
        <taxon>Hyphomicrobiales</taxon>
        <taxon>Devosiaceae</taxon>
        <taxon>Devosia</taxon>
    </lineage>
</organism>
<keyword evidence="3" id="KW-0969">Cilium</keyword>
<gene>
    <name evidence="3" type="ORF">GO014_14640</name>
</gene>
<evidence type="ECO:0000256" key="1">
    <source>
        <dbReference type="ARBA" id="ARBA00009677"/>
    </source>
</evidence>
<accession>A0A7X3FU34</accession>
<comment type="caution">
    <text evidence="3">The sequence shown here is derived from an EMBL/GenBank/DDBJ whole genome shotgun (WGS) entry which is preliminary data.</text>
</comment>
<keyword evidence="3" id="KW-0966">Cell projection</keyword>
<feature type="domain" description="Flagellar basal-body/hook protein C-terminal" evidence="2">
    <location>
        <begin position="38"/>
        <end position="72"/>
    </location>
</feature>
<dbReference type="EMBL" id="WQRF01000005">
    <property type="protein sequence ID" value="MVT00263.1"/>
    <property type="molecule type" value="Genomic_DNA"/>
</dbReference>
<reference evidence="3 4" key="1">
    <citation type="submission" date="2019-12" db="EMBL/GenBank/DDBJ databases">
        <title>Devosia maris sp. nov., isolated from the deep seawater.</title>
        <authorList>
            <person name="Liu Y."/>
        </authorList>
    </citation>
    <scope>NUCLEOTIDE SEQUENCE [LARGE SCALE GENOMIC DNA]</scope>
    <source>
        <strain evidence="3 4">L53-10-65</strain>
    </source>
</reference>
<protein>
    <submittedName>
        <fullName evidence="3">Flagellar hook protein FlgE</fullName>
    </submittedName>
</protein>
<dbReference type="Pfam" id="PF06429">
    <property type="entry name" value="Flg_bbr_C"/>
    <property type="match status" value="1"/>
</dbReference>
<comment type="similarity">
    <text evidence="1">Belongs to the flagella basal body rod proteins family.</text>
</comment>
<evidence type="ECO:0000313" key="3">
    <source>
        <dbReference type="EMBL" id="MVT00263.1"/>
    </source>
</evidence>
<evidence type="ECO:0000313" key="4">
    <source>
        <dbReference type="Proteomes" id="UP000438106"/>
    </source>
</evidence>